<dbReference type="PRINTS" id="PR00038">
    <property type="entry name" value="HTHLUXR"/>
</dbReference>
<dbReference type="InterPro" id="IPR016032">
    <property type="entry name" value="Sig_transdc_resp-reg_C-effctor"/>
</dbReference>
<evidence type="ECO:0000256" key="2">
    <source>
        <dbReference type="ARBA" id="ARBA00023125"/>
    </source>
</evidence>
<organism evidence="6 7">
    <name type="scientific">Actinomadura chibensis</name>
    <dbReference type="NCBI Taxonomy" id="392828"/>
    <lineage>
        <taxon>Bacteria</taxon>
        <taxon>Bacillati</taxon>
        <taxon>Actinomycetota</taxon>
        <taxon>Actinomycetes</taxon>
        <taxon>Streptosporangiales</taxon>
        <taxon>Thermomonosporaceae</taxon>
        <taxon>Actinomadura</taxon>
    </lineage>
</organism>
<dbReference type="GO" id="GO:0006355">
    <property type="term" value="P:regulation of DNA-templated transcription"/>
    <property type="evidence" value="ECO:0007669"/>
    <property type="project" value="InterPro"/>
</dbReference>
<evidence type="ECO:0000259" key="5">
    <source>
        <dbReference type="PROSITE" id="PS50043"/>
    </source>
</evidence>
<keyword evidence="2" id="KW-0238">DNA-binding</keyword>
<accession>A0A5D0NT80</accession>
<dbReference type="Pfam" id="PF00196">
    <property type="entry name" value="GerE"/>
    <property type="match status" value="1"/>
</dbReference>
<evidence type="ECO:0000313" key="6">
    <source>
        <dbReference type="EMBL" id="TYB47900.1"/>
    </source>
</evidence>
<evidence type="ECO:0000256" key="4">
    <source>
        <dbReference type="SAM" id="MobiDB-lite"/>
    </source>
</evidence>
<proteinExistence type="predicted"/>
<comment type="caution">
    <text evidence="6">The sequence shown here is derived from an EMBL/GenBank/DDBJ whole genome shotgun (WGS) entry which is preliminary data.</text>
</comment>
<dbReference type="PANTHER" id="PTHR44688:SF25">
    <property type="entry name" value="HTH LUXR-TYPE DOMAIN-CONTAINING PROTEIN"/>
    <property type="match status" value="1"/>
</dbReference>
<dbReference type="STRING" id="1220554.GCA_001552135_03662"/>
<gene>
    <name evidence="6" type="ORF">FXF69_01245</name>
</gene>
<dbReference type="PANTHER" id="PTHR44688">
    <property type="entry name" value="DNA-BINDING TRANSCRIPTIONAL ACTIVATOR DEVR_DOSR"/>
    <property type="match status" value="1"/>
</dbReference>
<reference evidence="6 7" key="1">
    <citation type="submission" date="2019-08" db="EMBL/GenBank/DDBJ databases">
        <title>Actinomadura sp. nov. CYP1-5 isolated from mountain soil.</title>
        <authorList>
            <person name="Songsumanus A."/>
            <person name="Kuncharoen N."/>
            <person name="Kudo T."/>
            <person name="Yuki M."/>
            <person name="Igarashi Y."/>
            <person name="Tanasupawat S."/>
        </authorList>
    </citation>
    <scope>NUCLEOTIDE SEQUENCE [LARGE SCALE GENOMIC DNA]</scope>
    <source>
        <strain evidence="6 7">JCM 14158</strain>
    </source>
</reference>
<keyword evidence="7" id="KW-1185">Reference proteome</keyword>
<dbReference type="RefSeq" id="WP_148344028.1">
    <property type="nucleotide sequence ID" value="NZ_VSFG01000001.1"/>
</dbReference>
<dbReference type="CDD" id="cd06170">
    <property type="entry name" value="LuxR_C_like"/>
    <property type="match status" value="1"/>
</dbReference>
<protein>
    <submittedName>
        <fullName evidence="6">Response regulator transcription factor</fullName>
    </submittedName>
</protein>
<evidence type="ECO:0000256" key="1">
    <source>
        <dbReference type="ARBA" id="ARBA00023015"/>
    </source>
</evidence>
<dbReference type="GO" id="GO:0003677">
    <property type="term" value="F:DNA binding"/>
    <property type="evidence" value="ECO:0007669"/>
    <property type="project" value="UniProtKB-KW"/>
</dbReference>
<evidence type="ECO:0000313" key="7">
    <source>
        <dbReference type="Proteomes" id="UP000323380"/>
    </source>
</evidence>
<keyword evidence="3" id="KW-0804">Transcription</keyword>
<feature type="compositionally biased region" description="Low complexity" evidence="4">
    <location>
        <begin position="151"/>
        <end position="176"/>
    </location>
</feature>
<dbReference type="EMBL" id="VSFG01000001">
    <property type="protein sequence ID" value="TYB47900.1"/>
    <property type="molecule type" value="Genomic_DNA"/>
</dbReference>
<dbReference type="SMART" id="SM00421">
    <property type="entry name" value="HTH_LUXR"/>
    <property type="match status" value="1"/>
</dbReference>
<keyword evidence="1" id="KW-0805">Transcription regulation</keyword>
<evidence type="ECO:0000256" key="3">
    <source>
        <dbReference type="ARBA" id="ARBA00023163"/>
    </source>
</evidence>
<dbReference type="SUPFAM" id="SSF46894">
    <property type="entry name" value="C-terminal effector domain of the bipartite response regulators"/>
    <property type="match status" value="1"/>
</dbReference>
<dbReference type="AlphaFoldDB" id="A0A5D0NT80"/>
<dbReference type="Gene3D" id="3.40.50.2300">
    <property type="match status" value="1"/>
</dbReference>
<feature type="region of interest" description="Disordered" evidence="4">
    <location>
        <begin position="151"/>
        <end position="182"/>
    </location>
</feature>
<feature type="domain" description="HTH luxR-type" evidence="5">
    <location>
        <begin position="177"/>
        <end position="242"/>
    </location>
</feature>
<dbReference type="InterPro" id="IPR000792">
    <property type="entry name" value="Tscrpt_reg_LuxR_C"/>
</dbReference>
<name>A0A5D0NT80_9ACTN</name>
<dbReference type="Proteomes" id="UP000323380">
    <property type="component" value="Unassembled WGS sequence"/>
</dbReference>
<dbReference type="PROSITE" id="PS50043">
    <property type="entry name" value="HTH_LUXR_2"/>
    <property type="match status" value="1"/>
</dbReference>
<sequence length="256" mass="26809">MASNRQVGRDGTHIALVSLGSEVVRCGLRTMLCELNALDDVVASGNFDHSMELLHSGRPTLLVLNYGDEPQQAEKLASTAADVGVRVLLMLRTVTGETLAPVAAVPADGYLLEPTLTRDVLSNALSDLDSGLVPIPHPVARRLLAEVGPAAPSAPAASAPVEPVDPAGPVAAAPVREGAEPTTLTDRELQALALMVEGLSNKQIARRLGISEHGAKRHVANILAKLHCSNRTLAAAVALSRGLVRDPGAARRARRR</sequence>